<evidence type="ECO:0000313" key="3">
    <source>
        <dbReference type="EMBL" id="ABK78620.1"/>
    </source>
</evidence>
<dbReference type="EC" id="1.1.1.1" evidence="3"/>
<dbReference type="Pfam" id="PF08240">
    <property type="entry name" value="ADH_N"/>
    <property type="match status" value="1"/>
</dbReference>
<feature type="domain" description="Enoyl reductase (ER)" evidence="2">
    <location>
        <begin position="112"/>
        <end position="440"/>
    </location>
</feature>
<organism evidence="3 4">
    <name type="scientific">Cenarchaeum symbiosum (strain A)</name>
    <dbReference type="NCBI Taxonomy" id="414004"/>
    <lineage>
        <taxon>Archaea</taxon>
        <taxon>Nitrososphaerota</taxon>
        <taxon>Candidatus Cenarchaeales</taxon>
        <taxon>Candidatus Cenarchaeaceae</taxon>
        <taxon>Candidatus Cenarchaeum</taxon>
    </lineage>
</organism>
<dbReference type="GO" id="GO:0004022">
    <property type="term" value="F:alcohol dehydrogenase (NAD+) activity"/>
    <property type="evidence" value="ECO:0007669"/>
    <property type="project" value="UniProtKB-EC"/>
</dbReference>
<dbReference type="SUPFAM" id="SSF50129">
    <property type="entry name" value="GroES-like"/>
    <property type="match status" value="1"/>
</dbReference>
<dbReference type="Gene3D" id="3.40.50.720">
    <property type="entry name" value="NAD(P)-binding Rossmann-like Domain"/>
    <property type="match status" value="1"/>
</dbReference>
<dbReference type="PANTHER" id="PTHR44154">
    <property type="entry name" value="QUINONE OXIDOREDUCTASE"/>
    <property type="match status" value="1"/>
</dbReference>
<evidence type="ECO:0000313" key="4">
    <source>
        <dbReference type="Proteomes" id="UP000000758"/>
    </source>
</evidence>
<name>A0RZ53_CENSY</name>
<dbReference type="Proteomes" id="UP000000758">
    <property type="component" value="Chromosome"/>
</dbReference>
<keyword evidence="4" id="KW-1185">Reference proteome</keyword>
<evidence type="ECO:0000259" key="2">
    <source>
        <dbReference type="SMART" id="SM00829"/>
    </source>
</evidence>
<dbReference type="InterPro" id="IPR051603">
    <property type="entry name" value="Zinc-ADH_QOR/CCCR"/>
</dbReference>
<protein>
    <submittedName>
        <fullName evidence="3">Zn-dependent oxidoreductase</fullName>
        <ecNumber evidence="3">1.1.1.1</ecNumber>
    </submittedName>
</protein>
<proteinExistence type="predicted"/>
<dbReference type="InterPro" id="IPR013154">
    <property type="entry name" value="ADH-like_N"/>
</dbReference>
<keyword evidence="1" id="KW-0521">NADP</keyword>
<evidence type="ECO:0000256" key="1">
    <source>
        <dbReference type="ARBA" id="ARBA00022857"/>
    </source>
</evidence>
<dbReference type="SMART" id="SM00829">
    <property type="entry name" value="PKS_ER"/>
    <property type="match status" value="1"/>
</dbReference>
<dbReference type="InterPro" id="IPR013149">
    <property type="entry name" value="ADH-like_C"/>
</dbReference>
<dbReference type="Pfam" id="PF00107">
    <property type="entry name" value="ADH_zinc_N"/>
    <property type="match status" value="1"/>
</dbReference>
<dbReference type="EMBL" id="DP000238">
    <property type="protein sequence ID" value="ABK78620.1"/>
    <property type="molecule type" value="Genomic_DNA"/>
</dbReference>
<dbReference type="HOGENOM" id="CLU_026673_3_4_2"/>
<keyword evidence="3" id="KW-0560">Oxidoreductase</keyword>
<dbReference type="SUPFAM" id="SSF51735">
    <property type="entry name" value="NAD(P)-binding Rossmann-fold domains"/>
    <property type="match status" value="1"/>
</dbReference>
<dbReference type="PATRIC" id="fig|414004.10.peg.1848"/>
<reference evidence="3 4" key="1">
    <citation type="journal article" date="2006" name="Proc. Natl. Acad. Sci. U.S.A.">
        <title>Genomic analysis of the uncultivated marine crenarchaeote Cenarchaeum symbiosum.</title>
        <authorList>
            <person name="Hallam S.J."/>
            <person name="Konstantinidis K.T."/>
            <person name="Putnam N."/>
            <person name="Schleper C."/>
            <person name="Watanabe Y."/>
            <person name="Sugahara J."/>
            <person name="Preston C."/>
            <person name="de la Torre J."/>
            <person name="Richardson P.M."/>
            <person name="DeLong E.F."/>
        </authorList>
    </citation>
    <scope>NUCLEOTIDE SEQUENCE [LARGE SCALE GENOMIC DNA]</scope>
    <source>
        <strain evidence="4">A</strain>
    </source>
</reference>
<dbReference type="STRING" id="414004.CENSYa_2016"/>
<dbReference type="AlphaFoldDB" id="A0RZ53"/>
<dbReference type="Gene3D" id="3.90.180.10">
    <property type="entry name" value="Medium-chain alcohol dehydrogenases, catalytic domain"/>
    <property type="match status" value="1"/>
</dbReference>
<dbReference type="InterPro" id="IPR036291">
    <property type="entry name" value="NAD(P)-bd_dom_sf"/>
</dbReference>
<gene>
    <name evidence="3" type="ordered locus">CENSYa_2016</name>
</gene>
<dbReference type="PANTHER" id="PTHR44154:SF1">
    <property type="entry name" value="QUINONE OXIDOREDUCTASE"/>
    <property type="match status" value="1"/>
</dbReference>
<dbReference type="InterPro" id="IPR020843">
    <property type="entry name" value="ER"/>
</dbReference>
<dbReference type="EnsemblBacteria" id="ABK78620">
    <property type="protein sequence ID" value="ABK78620"/>
    <property type="gene ID" value="CENSYa_2016"/>
</dbReference>
<accession>A0RZ53</accession>
<dbReference type="InterPro" id="IPR011032">
    <property type="entry name" value="GroES-like_sf"/>
</dbReference>
<sequence length="442" mass="48557">MCLCESTYWLSSPAQGNHDILAGRLCLSRLWRTCGSLDGISCMRRMSPASWVWASDRRMTKYGDLIIRYWAQDGPACRRTMHSKSDIRCAMCSTAVRALVYDRYAEENDFASILDIKDIDEPEPGPREVCFRVRAAALNHDDIWGMRGKPIGVPMPHISGSDAAGDVTAVGSQVEGLKVGDRIVSHGNISCRICRMCTSGREYDCKNRIVWGFQTGPLWGGFCEVSHLPEINAVPIPDGVSYEEAAASSMTMMTSWHMLVGRARIVPGQSVLIMGGGSGMGIFGIQIAKMFGCTVIATAGPGKLEQCIELGADHAIDHRRDDWDSRVKEIAGSGLDVIFEHIGGEHWNRELALLRRGGTVVTTGATTGYDVRTNLNRLTSEGLSILGSTQGTRAELEQCLYWLSRGDIRAVIDSEYPLERAAEAHQRMLRGKGLFGKILLKP</sequence>
<dbReference type="KEGG" id="csy:CENSYa_2016"/>